<dbReference type="Pfam" id="PF10646">
    <property type="entry name" value="Germane"/>
    <property type="match status" value="1"/>
</dbReference>
<dbReference type="Proteomes" id="UP000002505">
    <property type="component" value="Chromosome"/>
</dbReference>
<dbReference type="HOGENOM" id="CLU_032207_0_1_11"/>
<dbReference type="InterPro" id="IPR059026">
    <property type="entry name" value="LpqB_N"/>
</dbReference>
<proteinExistence type="predicted"/>
<dbReference type="EMBL" id="CP001341">
    <property type="protein sequence ID" value="ACL40406.1"/>
    <property type="molecule type" value="Genomic_DNA"/>
</dbReference>
<dbReference type="OrthoDB" id="3226781at2"/>
<feature type="domain" description="GerMN" evidence="1">
    <location>
        <begin position="203"/>
        <end position="294"/>
    </location>
</feature>
<sequence length="571" mass="60861">MTGRGRPAQLGAFLLALLVVVLAGCARIPISGPVGKSSEGSAGNLNAPVFLPAAPQPGASPETIIDYFYRAGSGYEDDYAVARQYLTQASSVSWKPDQRALVYRDARVVATGTENVYNYELDVAYTVDADGITTQSPEGTVERIPVTVTQVDGEWRISAIPDGTAIAEETFKVIYGAYPIYFYDPTFTYAVPDVRWFIRNKTVKAMTSALLAGPAPYLRGAVASAFPSGIKLARESVPVVSGAAQVDLTAKELTETSPEDRLRMQMQLTLTFRSQPDVVNVELRANQDLVRVEDNGSVLPPVQDKSAPSRQIAVSGNELVRYENNRISPLPDMQPVSALDPRFPAESPVSQTAAFLNESRTTLYSINPGQPARALTTRSTLSRPSFSLNDWVWSAGPGGNGATEVVAFRPTGVAEGASVPSVTLAPAWLAGRSVKEFRVSREGVRALVISEQNGKTRVQVAGIIRGGDGTPRELTQPITLATDSNPDQGAWVNDSTVVVMKGAAAANVTPELLSLTSGQPQQLAPWPGLVALSAGNGPEEIYGQSSEGIFQRLGNGWSPQIKGPIDPSFPG</sequence>
<dbReference type="InterPro" id="IPR019606">
    <property type="entry name" value="GerMN"/>
</dbReference>
<dbReference type="Pfam" id="PF25976">
    <property type="entry name" value="LpqB_N"/>
    <property type="match status" value="1"/>
</dbReference>
<dbReference type="KEGG" id="ach:Achl_2441"/>
<dbReference type="InterPro" id="IPR018910">
    <property type="entry name" value="LpqB_C"/>
</dbReference>
<reference evidence="2" key="1">
    <citation type="submission" date="2009-01" db="EMBL/GenBank/DDBJ databases">
        <title>Complete sequence of chromosome of Arthrobacter chlorophenolicus A6.</title>
        <authorList>
            <consortium name="US DOE Joint Genome Institute"/>
            <person name="Lucas S."/>
            <person name="Copeland A."/>
            <person name="Lapidus A."/>
            <person name="Glavina del Rio T."/>
            <person name="Tice H."/>
            <person name="Bruce D."/>
            <person name="Goodwin L."/>
            <person name="Pitluck S."/>
            <person name="Goltsman E."/>
            <person name="Clum A."/>
            <person name="Larimer F."/>
            <person name="Land M."/>
            <person name="Hauser L."/>
            <person name="Kyrpides N."/>
            <person name="Mikhailova N."/>
            <person name="Jansson J."/>
            <person name="Richardson P."/>
        </authorList>
    </citation>
    <scope>NUCLEOTIDE SEQUENCE [LARGE SCALE GENOMIC DNA]</scope>
    <source>
        <strain evidence="2">A6</strain>
    </source>
</reference>
<evidence type="ECO:0000259" key="1">
    <source>
        <dbReference type="SMART" id="SM00909"/>
    </source>
</evidence>
<protein>
    <recommendedName>
        <fullName evidence="1">GerMN domain-containing protein</fullName>
    </recommendedName>
</protein>
<dbReference type="RefSeq" id="WP_015937618.1">
    <property type="nucleotide sequence ID" value="NC_011886.1"/>
</dbReference>
<accession>B8HBL8</accession>
<dbReference type="PROSITE" id="PS51257">
    <property type="entry name" value="PROKAR_LIPOPROTEIN"/>
    <property type="match status" value="1"/>
</dbReference>
<evidence type="ECO:0000313" key="3">
    <source>
        <dbReference type="Proteomes" id="UP000002505"/>
    </source>
</evidence>
<dbReference type="STRING" id="452863.Achl_2441"/>
<dbReference type="AlphaFoldDB" id="B8HBL8"/>
<keyword evidence="3" id="KW-1185">Reference proteome</keyword>
<dbReference type="Pfam" id="PF10647">
    <property type="entry name" value="Gmad1"/>
    <property type="match status" value="1"/>
</dbReference>
<name>B8HBL8_PSECP</name>
<dbReference type="SMART" id="SM00909">
    <property type="entry name" value="Germane"/>
    <property type="match status" value="1"/>
</dbReference>
<evidence type="ECO:0000313" key="2">
    <source>
        <dbReference type="EMBL" id="ACL40406.1"/>
    </source>
</evidence>
<dbReference type="eggNOG" id="COG5401">
    <property type="taxonomic scope" value="Bacteria"/>
</dbReference>
<dbReference type="NCBIfam" id="NF010139">
    <property type="entry name" value="PRK13614.1"/>
    <property type="match status" value="1"/>
</dbReference>
<organism evidence="2 3">
    <name type="scientific">Pseudarthrobacter chlorophenolicus (strain ATCC 700700 / DSM 12829 / CIP 107037 / JCM 12360 / KCTC 9906 / NCIMB 13794 / A6)</name>
    <name type="common">Arthrobacter chlorophenolicus</name>
    <dbReference type="NCBI Taxonomy" id="452863"/>
    <lineage>
        <taxon>Bacteria</taxon>
        <taxon>Bacillati</taxon>
        <taxon>Actinomycetota</taxon>
        <taxon>Actinomycetes</taxon>
        <taxon>Micrococcales</taxon>
        <taxon>Micrococcaceae</taxon>
        <taxon>Pseudarthrobacter</taxon>
    </lineage>
</organism>
<gene>
    <name evidence="2" type="ordered locus">Achl_2441</name>
</gene>